<dbReference type="Gene3D" id="1.10.10.10">
    <property type="entry name" value="Winged helix-like DNA-binding domain superfamily/Winged helix DNA-binding domain"/>
    <property type="match status" value="1"/>
</dbReference>
<reference evidence="5" key="1">
    <citation type="submission" date="2020-12" db="EMBL/GenBank/DDBJ databases">
        <title>Leucobacter sp. CAS1, isolated from Chromium sludge.</title>
        <authorList>
            <person name="Xu Z."/>
        </authorList>
    </citation>
    <scope>NUCLEOTIDE SEQUENCE</scope>
    <source>
        <strain evidence="5">CSA1</strain>
    </source>
</reference>
<dbReference type="InterPro" id="IPR000524">
    <property type="entry name" value="Tscrpt_reg_HTH_GntR"/>
</dbReference>
<proteinExistence type="predicted"/>
<dbReference type="InterPro" id="IPR036390">
    <property type="entry name" value="WH_DNA-bd_sf"/>
</dbReference>
<evidence type="ECO:0000256" key="2">
    <source>
        <dbReference type="ARBA" id="ARBA00023125"/>
    </source>
</evidence>
<gene>
    <name evidence="5" type="ORF">JD276_15435</name>
</gene>
<sequence>MLAQLRERILSGELQEGEALPTEQALSESLSVGRSSVREALRVLEAQGLVESVGRPLSRIVSIDGPTAPLRNSVDDLLRLKRVSRGDLHSLRLALEIVAARAVAVLPEPRDFARSRRGLEIMHESIDDQEAFAVGDSEFHSGLLQASHNELVQVIMHAVADSVGAFVTGALGSKPRLTHARFLQDRQLLLDDHQAILDALVARDGDRATMLLIGHIERHRD</sequence>
<feature type="domain" description="HTH gntR-type" evidence="4">
    <location>
        <begin position="1"/>
        <end position="63"/>
    </location>
</feature>
<evidence type="ECO:0000259" key="4">
    <source>
        <dbReference type="PROSITE" id="PS50949"/>
    </source>
</evidence>
<name>A0A934QAZ6_9MICO</name>
<dbReference type="PROSITE" id="PS50949">
    <property type="entry name" value="HTH_GNTR"/>
    <property type="match status" value="1"/>
</dbReference>
<evidence type="ECO:0000256" key="3">
    <source>
        <dbReference type="ARBA" id="ARBA00023163"/>
    </source>
</evidence>
<dbReference type="PANTHER" id="PTHR43537:SF5">
    <property type="entry name" value="UXU OPERON TRANSCRIPTIONAL REGULATOR"/>
    <property type="match status" value="1"/>
</dbReference>
<dbReference type="PRINTS" id="PR00035">
    <property type="entry name" value="HTHGNTR"/>
</dbReference>
<dbReference type="PANTHER" id="PTHR43537">
    <property type="entry name" value="TRANSCRIPTIONAL REGULATOR, GNTR FAMILY"/>
    <property type="match status" value="1"/>
</dbReference>
<organism evidence="5 6">
    <name type="scientific">Leucobacter chromiisoli</name>
    <dbReference type="NCBI Taxonomy" id="2796471"/>
    <lineage>
        <taxon>Bacteria</taxon>
        <taxon>Bacillati</taxon>
        <taxon>Actinomycetota</taxon>
        <taxon>Actinomycetes</taxon>
        <taxon>Micrococcales</taxon>
        <taxon>Microbacteriaceae</taxon>
        <taxon>Leucobacter</taxon>
    </lineage>
</organism>
<dbReference type="SUPFAM" id="SSF48008">
    <property type="entry name" value="GntR ligand-binding domain-like"/>
    <property type="match status" value="1"/>
</dbReference>
<dbReference type="SUPFAM" id="SSF46785">
    <property type="entry name" value="Winged helix' DNA-binding domain"/>
    <property type="match status" value="1"/>
</dbReference>
<dbReference type="Pfam" id="PF00392">
    <property type="entry name" value="GntR"/>
    <property type="match status" value="1"/>
</dbReference>
<comment type="caution">
    <text evidence="5">The sequence shown here is derived from an EMBL/GenBank/DDBJ whole genome shotgun (WGS) entry which is preliminary data.</text>
</comment>
<keyword evidence="3" id="KW-0804">Transcription</keyword>
<keyword evidence="2" id="KW-0238">DNA-binding</keyword>
<dbReference type="GO" id="GO:0003677">
    <property type="term" value="F:DNA binding"/>
    <property type="evidence" value="ECO:0007669"/>
    <property type="project" value="UniProtKB-KW"/>
</dbReference>
<keyword evidence="1" id="KW-0805">Transcription regulation</keyword>
<dbReference type="Proteomes" id="UP000608530">
    <property type="component" value="Unassembled WGS sequence"/>
</dbReference>
<dbReference type="CDD" id="cd07377">
    <property type="entry name" value="WHTH_GntR"/>
    <property type="match status" value="1"/>
</dbReference>
<dbReference type="Pfam" id="PF07729">
    <property type="entry name" value="FCD"/>
    <property type="match status" value="1"/>
</dbReference>
<protein>
    <submittedName>
        <fullName evidence="5">FadR family transcriptional regulator</fullName>
    </submittedName>
</protein>
<evidence type="ECO:0000313" key="6">
    <source>
        <dbReference type="Proteomes" id="UP000608530"/>
    </source>
</evidence>
<dbReference type="EMBL" id="JAEHOH010000029">
    <property type="protein sequence ID" value="MBK0420421.1"/>
    <property type="molecule type" value="Genomic_DNA"/>
</dbReference>
<accession>A0A934QAZ6</accession>
<dbReference type="RefSeq" id="WP_200116560.1">
    <property type="nucleotide sequence ID" value="NZ_JAEHOH010000029.1"/>
</dbReference>
<dbReference type="AlphaFoldDB" id="A0A934QAZ6"/>
<dbReference type="InterPro" id="IPR008920">
    <property type="entry name" value="TF_FadR/GntR_C"/>
</dbReference>
<dbReference type="GO" id="GO:0003700">
    <property type="term" value="F:DNA-binding transcription factor activity"/>
    <property type="evidence" value="ECO:0007669"/>
    <property type="project" value="InterPro"/>
</dbReference>
<dbReference type="InterPro" id="IPR011711">
    <property type="entry name" value="GntR_C"/>
</dbReference>
<dbReference type="Gene3D" id="1.20.120.530">
    <property type="entry name" value="GntR ligand-binding domain-like"/>
    <property type="match status" value="1"/>
</dbReference>
<keyword evidence="6" id="KW-1185">Reference proteome</keyword>
<evidence type="ECO:0000313" key="5">
    <source>
        <dbReference type="EMBL" id="MBK0420421.1"/>
    </source>
</evidence>
<evidence type="ECO:0000256" key="1">
    <source>
        <dbReference type="ARBA" id="ARBA00023015"/>
    </source>
</evidence>
<dbReference type="InterPro" id="IPR036388">
    <property type="entry name" value="WH-like_DNA-bd_sf"/>
</dbReference>
<dbReference type="SMART" id="SM00895">
    <property type="entry name" value="FCD"/>
    <property type="match status" value="1"/>
</dbReference>
<dbReference type="SMART" id="SM00345">
    <property type="entry name" value="HTH_GNTR"/>
    <property type="match status" value="1"/>
</dbReference>